<evidence type="ECO:0000313" key="5">
    <source>
        <dbReference type="EMBL" id="NIC04777.1"/>
    </source>
</evidence>
<feature type="transmembrane region" description="Helical" evidence="3">
    <location>
        <begin position="2528"/>
        <end position="2547"/>
    </location>
</feature>
<feature type="compositionally biased region" description="Polar residues" evidence="2">
    <location>
        <begin position="1587"/>
        <end position="1596"/>
    </location>
</feature>
<dbReference type="RefSeq" id="WP_167111650.1">
    <property type="nucleotide sequence ID" value="NZ_JAAQTO010000013.1"/>
</dbReference>
<evidence type="ECO:0000259" key="4">
    <source>
        <dbReference type="PROSITE" id="PS51782"/>
    </source>
</evidence>
<name>A0ABX0PNB7_9GAMM</name>
<proteinExistence type="predicted"/>
<feature type="compositionally biased region" description="Basic and acidic residues" evidence="2">
    <location>
        <begin position="232"/>
        <end position="242"/>
    </location>
</feature>
<dbReference type="Gene3D" id="3.90.930.1">
    <property type="match status" value="1"/>
</dbReference>
<feature type="compositionally biased region" description="Low complexity" evidence="2">
    <location>
        <begin position="1970"/>
        <end position="2003"/>
    </location>
</feature>
<evidence type="ECO:0000256" key="2">
    <source>
        <dbReference type="SAM" id="MobiDB-lite"/>
    </source>
</evidence>
<comment type="caution">
    <text evidence="5">The sequence shown here is derived from an EMBL/GenBank/DDBJ whole genome shotgun (WGS) entry which is preliminary data.</text>
</comment>
<evidence type="ECO:0000313" key="6">
    <source>
        <dbReference type="Proteomes" id="UP001318321"/>
    </source>
</evidence>
<keyword evidence="6" id="KW-1185">Reference proteome</keyword>
<gene>
    <name evidence="5" type="ORF">HBJ55_05000</name>
</gene>
<reference evidence="5 6" key="1">
    <citation type="submission" date="2020-03" db="EMBL/GenBank/DDBJ databases">
        <title>Identification of Halomonas strains.</title>
        <authorList>
            <person name="Xiao Z."/>
            <person name="Dong F."/>
            <person name="Wang Z."/>
            <person name="Zhao J.-Y."/>
        </authorList>
    </citation>
    <scope>NUCLEOTIDE SEQUENCE [LARGE SCALE GENOMIC DNA]</scope>
    <source>
        <strain evidence="5 6">DX6</strain>
    </source>
</reference>
<feature type="region of interest" description="Disordered" evidence="2">
    <location>
        <begin position="222"/>
        <end position="255"/>
    </location>
</feature>
<dbReference type="InterPro" id="IPR018392">
    <property type="entry name" value="LysM"/>
</dbReference>
<keyword evidence="1" id="KW-0175">Coiled coil</keyword>
<dbReference type="Proteomes" id="UP001318321">
    <property type="component" value="Unassembled WGS sequence"/>
</dbReference>
<feature type="region of interest" description="Disordered" evidence="2">
    <location>
        <begin position="2619"/>
        <end position="2638"/>
    </location>
</feature>
<sequence length="2698" mass="293481">MVRLSSIFRLAARASTGSESIFAKAIIRAAAKPRPPSPPTFTPQQTVTPTVPQWNGGTAFQPINTSHTPMVGYGVYSPEYLQQMELSSEPLVYGPTVPENFDSPSFDPLNFDPQNQNDIFLPVDNASEQEPVFDEEAVEQAQGLAEEITEGKGLDLFEESELNREEIIEQLEAGGYEVESAEWGLAGDNITRTTITDPETGETIHEYYDHDTDRYWVEVTGEDGETLSQSPVRDDEGRKVTVSEDEESGERTTRLEDDLGDGSVVEITELPDSDVVTITTTDSDGNSETVVMAEDGTRTTLDPEQVTSREGIDEIAEGVANGQSIEEIAEEQGLTREQVIAQLAAAGYEVESGVEGQGPNYTDTTRITDAGSGDLVVSHETGPDGTQTSLIIDTDGNEIRRTEDPDGSTTDAITEPDGRVTETRVDADGTTTTTVTYEQNGVVVEEVSVDDGETTTTIIDDDGNRTELDSEQDTSREGIDEIAEAVSEGKSIDSIAEEMGLDPAQIIAQLAAAGFGVSEYTEPDDSVTRRIVDADSGEEIARYRFTMGEVTQSTFFVDAQGNEERRTEYRDGRSTETVEEANGRRTVTRESADGEKTVSVTHNGYTVTTPPDGDITVRREEDGTEVEVEKGTPLEAMVEVLMAVDLDSSDAEEARAAEVVLAAVERALAGETFQELYGSDGTDGAVAEQQKALDEAIEEYCPGQQPDRNVTYENPYGDPPLEPPPSGGDWVPMDGLWLDPEVAKATAALKVLEAEQLKAFAEFERSQDQLDVFAVDPAYEEALQRAGNLFDEALAPQGLVWVRPEPEGTLEEARARLEGAEIRQEAAGEAMEEYQEAERLLDEAISAQGEMPDPPNGYVCTSDDTPADLQQKADQYEQEQSAYEAAQADLNVLFSDVRLHSAKGDSHLPDYEVSQLEDMLAETDPDSDAYERIEEELRQARSRQEGAGIQVDTAQAYYDFHSARRDNLQLTVEAYDMREQLLEAFNEDKGLLEEGKKFNTIGGDYLGEFTGQQVIEEREDGLWVVTHFEEGTTEERLAPEEMSEWWENHRDPELTETWLELGETRQTAHDRERETGTDLHRALERNYGFALESLDEQLSDLEAELESLFKTHGQGTEEAPDELFSGDVEPQEIELGGQVLWVTPDLAAAFEEQEQNLDVLKSSDQPIGIMIDGERRWVHAEIAITHVAFEIARDETQREILETARDEVSNTADRYELGTEQSMPLLGESDADYEARVEYDVVEAQGGEALDTLFQSRFQEFHAQGFDATFNVLDEDGVADFVETNLGLTEGREGYDDVLDAIHEVGGEWPAIRAVPLLHLDREGGRSEIVLLAVRGDDGEVRYVDGTGRHYADLADFQDHNRLFGEEGRLVVPKDLEMRPSEGGVIPLEVVTARNVSVQEKIVDPLIGIGTGVATVLSFTPAAPVAAPLAFLGSGYLGYRAFEHQRNHMQRGGDWNDWESGLNYFSIATAVLPVKASGFRMVGMARDSTLSVTKGEAFLASIGAVKPGSTLAANAHAYMRSADAWNRVARGADWGAIVTGFPLMGYSGYQLAVNGDQMTGLQQIDAVLGLSTGFVGTGLGIYGLRTTRPQRGNGSNPPAEPGGQPPAGRGGDTPPPTSDLDAPNAPGSTTYRPDVNETEGGRNTPAPDEPGNGIPSAETAHDTPVLPDPALRDEASQTVTTAIEGRAQQAALFDTQVEATPSTTRRDYFDSGASTPSAREAITFRLQDEQGRPIEARVLGPRAPSSVDNVYIQPAIGPRLRGDEPGVRGKTHIFYRDPETGEAFVMPWMRGASQNHVASAQQTATPPQGLARLYRLVDLDALNQASTEGTLPPGHYVHIIRSSNTGLDNATFVIDGGTVPKSGRIDENGHIRWPSSQKGQPVTLTLHDQGNGQQAVRVVDNIGSEAPREVTAKHGDVYVVVTSDRATETRAQIQGGGLSFAAYSGNGLWSVSSTVSTSQSSTTAPNAALTAQQQGTTPSQATPATQQNAASSSSPLVSGRVSVTTDSQGPIVRIHDLGGNWTPVTGQSTRKIGRSPYDRNVSNEVTPETTLVRRSVLEQALAPEDAAKLPNVPYVRVSLMAGPQEGGHVYTTPVHATSNDSSPARRRTARGLAAALVGGSMFGMHSASAHGWTGDVLNRAAAPASPAHLLNGLGFVTRGSMILFKSRFDEKIRINREALERGEVTAERLNWEASRIIASRRALNLSKEQVARVGTVTEEFWARYQLLQNLSVTQESRQRGWTEEAKTQALTQASSLYRTQLKKVAGPEALTVNPLDPRTWKGVLFNSSILATHLVNDVVSWQYIQNKISDGEFLKISNNLLDFTGDVGIAGFLAANVVLAGSAATRVATGLTRVDLAALPYVKKLAGTGTAVGSYFYGIMTPPWAAYTMYAAGEAMANGHWYSAGVNLAALPFQVALSYYGIRGLRDDTVSMVKSWKNGQDPGRSWPIRLLYPMTTIPMAALTGTEAYNQFAQGNHIAGTALAGGTLMQAYFIDLASRRLNWTDADVRHGPFRRLAGENRLAADENRIWAGVGLTLAGGMLIPGALIDLRNYLEDKDLLPDWEWLVADLESEEKSNETPVDLTDYLRNNELLPGWVWRRTDFEGKKEVIEAPDTKVSLGRVEQEGGSPSLEPTPRANPALEEQGHDWVEAASHLSLGGIAIKRGYDIAELVELNLSHIDDPTVLRPGDRIYLPKRELV</sequence>
<dbReference type="Pfam" id="PF16013">
    <property type="entry name" value="DUF4781"/>
    <property type="match status" value="1"/>
</dbReference>
<protein>
    <submittedName>
        <fullName evidence="5">DUF4781 domain-containing protein</fullName>
    </submittedName>
</protein>
<dbReference type="PROSITE" id="PS51782">
    <property type="entry name" value="LYSM"/>
    <property type="match status" value="1"/>
</dbReference>
<organism evidence="5 6">
    <name type="scientific">Billgrantia bachuensis</name>
    <dbReference type="NCBI Taxonomy" id="2717286"/>
    <lineage>
        <taxon>Bacteria</taxon>
        <taxon>Pseudomonadati</taxon>
        <taxon>Pseudomonadota</taxon>
        <taxon>Gammaproteobacteria</taxon>
        <taxon>Oceanospirillales</taxon>
        <taxon>Halomonadaceae</taxon>
        <taxon>Billgrantia</taxon>
    </lineage>
</organism>
<dbReference type="EMBL" id="JAAQTO010000013">
    <property type="protein sequence ID" value="NIC04777.1"/>
    <property type="molecule type" value="Genomic_DNA"/>
</dbReference>
<dbReference type="InterPro" id="IPR031962">
    <property type="entry name" value="DUF4781"/>
</dbReference>
<keyword evidence="3" id="KW-0472">Membrane</keyword>
<feature type="region of interest" description="Disordered" evidence="2">
    <location>
        <begin position="2025"/>
        <end position="2046"/>
    </location>
</feature>
<evidence type="ECO:0000256" key="3">
    <source>
        <dbReference type="SAM" id="Phobius"/>
    </source>
</evidence>
<feature type="coiled-coil region" evidence="1">
    <location>
        <begin position="810"/>
        <end position="889"/>
    </location>
</feature>
<evidence type="ECO:0000256" key="1">
    <source>
        <dbReference type="SAM" id="Coils"/>
    </source>
</evidence>
<feature type="region of interest" description="Disordered" evidence="2">
    <location>
        <begin position="1585"/>
        <end position="1670"/>
    </location>
</feature>
<keyword evidence="3" id="KW-0812">Transmembrane</keyword>
<feature type="region of interest" description="Disordered" evidence="2">
    <location>
        <begin position="1951"/>
        <end position="2004"/>
    </location>
</feature>
<feature type="domain" description="LysM" evidence="4">
    <location>
        <begin position="2646"/>
        <end position="2692"/>
    </location>
</feature>
<keyword evidence="3" id="KW-1133">Transmembrane helix</keyword>
<accession>A0ABX0PNB7</accession>
<feature type="compositionally biased region" description="Low complexity" evidence="2">
    <location>
        <begin position="1951"/>
        <end position="1963"/>
    </location>
</feature>